<keyword evidence="3 4" id="KW-0786">Thiamine pyrophosphate</keyword>
<evidence type="ECO:0000259" key="8">
    <source>
        <dbReference type="Pfam" id="PF02776"/>
    </source>
</evidence>
<dbReference type="PANTHER" id="PTHR18968">
    <property type="entry name" value="THIAMINE PYROPHOSPHATE ENZYMES"/>
    <property type="match status" value="1"/>
</dbReference>
<feature type="domain" description="Thiamine pyrophosphate enzyme N-terminal TPP-binding" evidence="8">
    <location>
        <begin position="32"/>
        <end position="144"/>
    </location>
</feature>
<dbReference type="RefSeq" id="WP_261617654.1">
    <property type="nucleotide sequence ID" value="NZ_JALIDZ010000010.1"/>
</dbReference>
<keyword evidence="10" id="KW-1185">Reference proteome</keyword>
<dbReference type="Gene3D" id="3.40.50.970">
    <property type="match status" value="2"/>
</dbReference>
<comment type="cofactor">
    <cofactor evidence="1">
        <name>thiamine diphosphate</name>
        <dbReference type="ChEBI" id="CHEBI:58937"/>
    </cofactor>
</comment>
<feature type="compositionally biased region" description="Polar residues" evidence="5">
    <location>
        <begin position="11"/>
        <end position="21"/>
    </location>
</feature>
<evidence type="ECO:0000256" key="2">
    <source>
        <dbReference type="ARBA" id="ARBA00007812"/>
    </source>
</evidence>
<comment type="similarity">
    <text evidence="2 4">Belongs to the TPP enzyme family.</text>
</comment>
<gene>
    <name evidence="9" type="ORF">MUB46_19565</name>
</gene>
<dbReference type="InterPro" id="IPR011766">
    <property type="entry name" value="TPP_enzyme_TPP-bd"/>
</dbReference>
<evidence type="ECO:0000256" key="4">
    <source>
        <dbReference type="RuleBase" id="RU362132"/>
    </source>
</evidence>
<dbReference type="Gene3D" id="3.40.50.1220">
    <property type="entry name" value="TPP-binding domain"/>
    <property type="match status" value="1"/>
</dbReference>
<evidence type="ECO:0000259" key="7">
    <source>
        <dbReference type="Pfam" id="PF02775"/>
    </source>
</evidence>
<dbReference type="PANTHER" id="PTHR18968:SF13">
    <property type="entry name" value="ACETOLACTATE SYNTHASE CATALYTIC SUBUNIT, MITOCHONDRIAL"/>
    <property type="match status" value="1"/>
</dbReference>
<dbReference type="InterPro" id="IPR045229">
    <property type="entry name" value="TPP_enz"/>
</dbReference>
<dbReference type="InterPro" id="IPR000399">
    <property type="entry name" value="TPP-bd_CS"/>
</dbReference>
<feature type="domain" description="Thiamine pyrophosphate enzyme TPP-binding" evidence="7">
    <location>
        <begin position="433"/>
        <end position="588"/>
    </location>
</feature>
<dbReference type="InterPro" id="IPR012001">
    <property type="entry name" value="Thiamin_PyroP_enz_TPP-bd_dom"/>
</dbReference>
<evidence type="ECO:0000313" key="9">
    <source>
        <dbReference type="EMBL" id="MCT8974068.1"/>
    </source>
</evidence>
<dbReference type="GO" id="GO:0005948">
    <property type="term" value="C:acetolactate synthase complex"/>
    <property type="evidence" value="ECO:0007669"/>
    <property type="project" value="TreeGrafter"/>
</dbReference>
<dbReference type="InterPro" id="IPR012000">
    <property type="entry name" value="Thiamin_PyroP_enz_cen_dom"/>
</dbReference>
<dbReference type="PROSITE" id="PS00187">
    <property type="entry name" value="TPP_ENZYMES"/>
    <property type="match status" value="1"/>
</dbReference>
<dbReference type="CDD" id="cd07035">
    <property type="entry name" value="TPP_PYR_POX_like"/>
    <property type="match status" value="1"/>
</dbReference>
<dbReference type="CDD" id="cd00568">
    <property type="entry name" value="TPP_enzymes"/>
    <property type="match status" value="1"/>
</dbReference>
<evidence type="ECO:0000313" key="10">
    <source>
        <dbReference type="Proteomes" id="UP001320898"/>
    </source>
</evidence>
<dbReference type="SUPFAM" id="SSF52518">
    <property type="entry name" value="Thiamin diphosphate-binding fold (THDP-binding)"/>
    <property type="match status" value="2"/>
</dbReference>
<feature type="region of interest" description="Disordered" evidence="5">
    <location>
        <begin position="1"/>
        <end position="29"/>
    </location>
</feature>
<dbReference type="GO" id="GO:0000287">
    <property type="term" value="F:magnesium ion binding"/>
    <property type="evidence" value="ECO:0007669"/>
    <property type="project" value="InterPro"/>
</dbReference>
<dbReference type="SUPFAM" id="SSF52467">
    <property type="entry name" value="DHS-like NAD/FAD-binding domain"/>
    <property type="match status" value="1"/>
</dbReference>
<dbReference type="GO" id="GO:0009097">
    <property type="term" value="P:isoleucine biosynthetic process"/>
    <property type="evidence" value="ECO:0007669"/>
    <property type="project" value="TreeGrafter"/>
</dbReference>
<dbReference type="GO" id="GO:0030976">
    <property type="term" value="F:thiamine pyrophosphate binding"/>
    <property type="evidence" value="ECO:0007669"/>
    <property type="project" value="InterPro"/>
</dbReference>
<evidence type="ECO:0000259" key="6">
    <source>
        <dbReference type="Pfam" id="PF00205"/>
    </source>
</evidence>
<dbReference type="Proteomes" id="UP001320898">
    <property type="component" value="Unassembled WGS sequence"/>
</dbReference>
<feature type="domain" description="Thiamine pyrophosphate enzyme central" evidence="6">
    <location>
        <begin position="229"/>
        <end position="367"/>
    </location>
</feature>
<dbReference type="EMBL" id="JALIDZ010000010">
    <property type="protein sequence ID" value="MCT8974068.1"/>
    <property type="molecule type" value="Genomic_DNA"/>
</dbReference>
<dbReference type="Pfam" id="PF02775">
    <property type="entry name" value="TPP_enzyme_C"/>
    <property type="match status" value="1"/>
</dbReference>
<evidence type="ECO:0000256" key="5">
    <source>
        <dbReference type="SAM" id="MobiDB-lite"/>
    </source>
</evidence>
<dbReference type="GO" id="GO:0050660">
    <property type="term" value="F:flavin adenine dinucleotide binding"/>
    <property type="evidence" value="ECO:0007669"/>
    <property type="project" value="TreeGrafter"/>
</dbReference>
<dbReference type="InterPro" id="IPR029035">
    <property type="entry name" value="DHS-like_NAD/FAD-binding_dom"/>
</dbReference>
<proteinExistence type="inferred from homology"/>
<evidence type="ECO:0000256" key="3">
    <source>
        <dbReference type="ARBA" id="ARBA00023052"/>
    </source>
</evidence>
<accession>A0AAW5R5W4</accession>
<comment type="caution">
    <text evidence="9">The sequence shown here is derived from an EMBL/GenBank/DDBJ whole genome shotgun (WGS) entry which is preliminary data.</text>
</comment>
<dbReference type="GO" id="GO:0009099">
    <property type="term" value="P:L-valine biosynthetic process"/>
    <property type="evidence" value="ECO:0007669"/>
    <property type="project" value="TreeGrafter"/>
</dbReference>
<organism evidence="9 10">
    <name type="scientific">Microbaculum marinisediminis</name>
    <dbReference type="NCBI Taxonomy" id="2931392"/>
    <lineage>
        <taxon>Bacteria</taxon>
        <taxon>Pseudomonadati</taxon>
        <taxon>Pseudomonadota</taxon>
        <taxon>Alphaproteobacteria</taxon>
        <taxon>Hyphomicrobiales</taxon>
        <taxon>Tepidamorphaceae</taxon>
        <taxon>Microbaculum</taxon>
    </lineage>
</organism>
<reference evidence="9 10" key="1">
    <citation type="submission" date="2022-04" db="EMBL/GenBank/DDBJ databases">
        <authorList>
            <person name="Ye Y.-Q."/>
            <person name="Du Z.-J."/>
        </authorList>
    </citation>
    <scope>NUCLEOTIDE SEQUENCE [LARGE SCALE GENOMIC DNA]</scope>
    <source>
        <strain evidence="9 10">A6E488</strain>
    </source>
</reference>
<name>A0AAW5R5W4_9HYPH</name>
<dbReference type="InterPro" id="IPR029061">
    <property type="entry name" value="THDP-binding"/>
</dbReference>
<sequence length="620" mass="67976">MHGRSRYQGPGYSSTFVSPTPSYRGMPGSNEMRGTDIIAEYLVKERVPYILGYAGHGAIGLLDGIYKHTDRIKHISPRIEQGAGFMADVYFRLTGQPLAVYASTGPGPMNLMISVANAFYDNSAFFVITGQVPTTQVNSGALQDDYRYNGDMSSIFTPVVKKSYRIRRVEELTTALPEAFQMMRTGRPGPVHFDMPYDLYIETAPVSTPEPAGGPPAGHRANGVSDYTIERALEILCKSKKPLILAGGGIRVSRAFDELRALAEQLEIPVYTSFMGKGAMPADHPLHLGVAGVWGEYPATEACRNADVILAIGARFNDLHTGSWIPGYVYSIPPTKLIQVDIDANEIGRNYPVEVGITADARQFLEQALRIARGKGLKLADGDAWRSDIRAWQADWRNFCDPYARSGEVPIEPRRMLADMNRVSPHDTIMVDDVGNCQVWSEQYWMPKVPGSHMTAGGFAAMGFGVYGVLGARLARPGSPCVTLCGDGGFSMCSHAVATAVEYDLPAVWVVQNNYAIGTIRDLQRAYLDGREIGTSFVNQKTGEFWNPDFARMAEAMGARGIRIDHPDQFADAYAEAIRSGVPTVLDVMVNRDTGIPVTGTWQMPPIPEVQPTFGQRKVR</sequence>
<dbReference type="Pfam" id="PF02776">
    <property type="entry name" value="TPP_enzyme_N"/>
    <property type="match status" value="1"/>
</dbReference>
<dbReference type="AlphaFoldDB" id="A0AAW5R5W4"/>
<dbReference type="Pfam" id="PF00205">
    <property type="entry name" value="TPP_enzyme_M"/>
    <property type="match status" value="1"/>
</dbReference>
<dbReference type="GO" id="GO:0003984">
    <property type="term" value="F:acetolactate synthase activity"/>
    <property type="evidence" value="ECO:0007669"/>
    <property type="project" value="TreeGrafter"/>
</dbReference>
<protein>
    <submittedName>
        <fullName evidence="9">Thiamine pyrophosphate-binding protein</fullName>
    </submittedName>
</protein>
<evidence type="ECO:0000256" key="1">
    <source>
        <dbReference type="ARBA" id="ARBA00001964"/>
    </source>
</evidence>